<name>A0AAW1IW21_POPJA</name>
<comment type="caution">
    <text evidence="2">The sequence shown here is derived from an EMBL/GenBank/DDBJ whole genome shotgun (WGS) entry which is preliminary data.</text>
</comment>
<protein>
    <submittedName>
        <fullName evidence="2">Uncharacterized protein</fullName>
    </submittedName>
</protein>
<keyword evidence="3" id="KW-1185">Reference proteome</keyword>
<feature type="compositionally biased region" description="Polar residues" evidence="1">
    <location>
        <begin position="77"/>
        <end position="86"/>
    </location>
</feature>
<evidence type="ECO:0000256" key="1">
    <source>
        <dbReference type="SAM" id="MobiDB-lite"/>
    </source>
</evidence>
<dbReference type="Proteomes" id="UP001458880">
    <property type="component" value="Unassembled WGS sequence"/>
</dbReference>
<proteinExistence type="predicted"/>
<feature type="region of interest" description="Disordered" evidence="1">
    <location>
        <begin position="1"/>
        <end position="153"/>
    </location>
</feature>
<organism evidence="2 3">
    <name type="scientific">Popillia japonica</name>
    <name type="common">Japanese beetle</name>
    <dbReference type="NCBI Taxonomy" id="7064"/>
    <lineage>
        <taxon>Eukaryota</taxon>
        <taxon>Metazoa</taxon>
        <taxon>Ecdysozoa</taxon>
        <taxon>Arthropoda</taxon>
        <taxon>Hexapoda</taxon>
        <taxon>Insecta</taxon>
        <taxon>Pterygota</taxon>
        <taxon>Neoptera</taxon>
        <taxon>Endopterygota</taxon>
        <taxon>Coleoptera</taxon>
        <taxon>Polyphaga</taxon>
        <taxon>Scarabaeiformia</taxon>
        <taxon>Scarabaeidae</taxon>
        <taxon>Rutelinae</taxon>
        <taxon>Popillia</taxon>
    </lineage>
</organism>
<accession>A0AAW1IW21</accession>
<gene>
    <name evidence="2" type="ORF">QE152_g33640</name>
</gene>
<feature type="compositionally biased region" description="Polar residues" evidence="1">
    <location>
        <begin position="107"/>
        <end position="119"/>
    </location>
</feature>
<evidence type="ECO:0000313" key="2">
    <source>
        <dbReference type="EMBL" id="KAK9694253.1"/>
    </source>
</evidence>
<evidence type="ECO:0000313" key="3">
    <source>
        <dbReference type="Proteomes" id="UP001458880"/>
    </source>
</evidence>
<sequence>MSEVQTSPNCENVSPISDFSDSLAGDAGPSKGCKRRGPSLTVVRALVHDTPSTKKRKMKRRTLDIDDDPAIGGKKVATNQNQNNYQKFDEISTVNDDVPRKTPPTIRPTQRKTPPTVRQVNLPPRPTDSQVNNRNTATSQEATNKANQENKDRIPPIILRDKKQWFGLSSEIRRRGFSYSKAQNVVDGIRLYPMSVADFRGIIKLFDSSQIPYHTFQLPHEKLLNVVIRGIPLDRKSLIIPSNYPTRNSSMSLLEESLLRSL</sequence>
<feature type="compositionally biased region" description="Polar residues" evidence="1">
    <location>
        <begin position="127"/>
        <end position="147"/>
    </location>
</feature>
<dbReference type="EMBL" id="JASPKY010000517">
    <property type="protein sequence ID" value="KAK9694253.1"/>
    <property type="molecule type" value="Genomic_DNA"/>
</dbReference>
<feature type="compositionally biased region" description="Polar residues" evidence="1">
    <location>
        <begin position="1"/>
        <end position="20"/>
    </location>
</feature>
<dbReference type="AlphaFoldDB" id="A0AAW1IW21"/>
<reference evidence="2 3" key="1">
    <citation type="journal article" date="2024" name="BMC Genomics">
        <title>De novo assembly and annotation of Popillia japonica's genome with initial clues to its potential as an invasive pest.</title>
        <authorList>
            <person name="Cucini C."/>
            <person name="Boschi S."/>
            <person name="Funari R."/>
            <person name="Cardaioli E."/>
            <person name="Iannotti N."/>
            <person name="Marturano G."/>
            <person name="Paoli F."/>
            <person name="Bruttini M."/>
            <person name="Carapelli A."/>
            <person name="Frati F."/>
            <person name="Nardi F."/>
        </authorList>
    </citation>
    <scope>NUCLEOTIDE SEQUENCE [LARGE SCALE GENOMIC DNA]</scope>
    <source>
        <strain evidence="2">DMR45628</strain>
    </source>
</reference>